<gene>
    <name evidence="4" type="primary">rhmA_2</name>
    <name evidence="4" type="ORF">NCTC6754_04565</name>
</gene>
<reference evidence="4 5" key="1">
    <citation type="submission" date="2018-12" db="EMBL/GenBank/DDBJ databases">
        <authorList>
            <consortium name="Pathogen Informatics"/>
        </authorList>
    </citation>
    <scope>NUCLEOTIDE SEQUENCE [LARGE SCALE GENOMIC DNA]</scope>
    <source>
        <strain evidence="4 5">NCTC6754</strain>
    </source>
</reference>
<organism evidence="4 5">
    <name type="scientific">Salmonella enterica I</name>
    <dbReference type="NCBI Taxonomy" id="59201"/>
    <lineage>
        <taxon>Bacteria</taxon>
        <taxon>Pseudomonadati</taxon>
        <taxon>Pseudomonadota</taxon>
        <taxon>Gammaproteobacteria</taxon>
        <taxon>Enterobacterales</taxon>
        <taxon>Enterobacteriaceae</taxon>
        <taxon>Salmonella</taxon>
    </lineage>
</organism>
<proteinExistence type="predicted"/>
<dbReference type="EC" id="4.1.2.-" evidence="4"/>
<dbReference type="SUPFAM" id="SSF51621">
    <property type="entry name" value="Phosphoenolpyruvate/pyruvate domain"/>
    <property type="match status" value="1"/>
</dbReference>
<evidence type="ECO:0000259" key="3">
    <source>
        <dbReference type="Pfam" id="PF03328"/>
    </source>
</evidence>
<evidence type="ECO:0000313" key="5">
    <source>
        <dbReference type="Proteomes" id="UP000269208"/>
    </source>
</evidence>
<accession>A0A447TZE7</accession>
<dbReference type="AlphaFoldDB" id="A0A447TZE7"/>
<dbReference type="PANTHER" id="PTHR30502">
    <property type="entry name" value="2-KETO-3-DEOXY-L-RHAMNONATE ALDOLASE"/>
    <property type="match status" value="1"/>
</dbReference>
<dbReference type="PANTHER" id="PTHR30502:SF5">
    <property type="entry name" value="2-KETO-3-DEOXY-L-RHAMNONATE ALDOLASE"/>
    <property type="match status" value="1"/>
</dbReference>
<sequence>MARAARWGRIDNYMAQANESLCLLVQVESKVALENLDAILEVEGIDGVFIGPADLSASLGYPDNAGHPEVQRIIESCIYRIRAAGKAAGFFGGRSGNGAEMSGVGREFCRGRGRYDALHRGAGQQVGDV</sequence>
<dbReference type="GO" id="GO:0046872">
    <property type="term" value="F:metal ion binding"/>
    <property type="evidence" value="ECO:0007669"/>
    <property type="project" value="UniProtKB-KW"/>
</dbReference>
<feature type="domain" description="HpcH/HpaI aldolase/citrate lyase" evidence="3">
    <location>
        <begin position="15"/>
        <end position="90"/>
    </location>
</feature>
<keyword evidence="1" id="KW-0479">Metal-binding</keyword>
<evidence type="ECO:0000313" key="4">
    <source>
        <dbReference type="EMBL" id="VEB56813.1"/>
    </source>
</evidence>
<evidence type="ECO:0000256" key="1">
    <source>
        <dbReference type="ARBA" id="ARBA00022723"/>
    </source>
</evidence>
<dbReference type="Pfam" id="PF03328">
    <property type="entry name" value="HpcH_HpaI"/>
    <property type="match status" value="1"/>
</dbReference>
<dbReference type="InterPro" id="IPR040442">
    <property type="entry name" value="Pyrv_kinase-like_dom_sf"/>
</dbReference>
<protein>
    <submittedName>
        <fullName evidence="4">2-keto-3-deoxy-L-rhamnonate aldolase</fullName>
        <ecNumber evidence="4">4.1.2.-</ecNumber>
    </submittedName>
</protein>
<dbReference type="GO" id="GO:0016832">
    <property type="term" value="F:aldehyde-lyase activity"/>
    <property type="evidence" value="ECO:0007669"/>
    <property type="project" value="TreeGrafter"/>
</dbReference>
<dbReference type="Proteomes" id="UP000269208">
    <property type="component" value="Chromosome"/>
</dbReference>
<evidence type="ECO:0000256" key="2">
    <source>
        <dbReference type="ARBA" id="ARBA00023239"/>
    </source>
</evidence>
<dbReference type="InterPro" id="IPR015813">
    <property type="entry name" value="Pyrv/PenolPyrv_kinase-like_dom"/>
</dbReference>
<keyword evidence="2 4" id="KW-0456">Lyase</keyword>
<dbReference type="GO" id="GO:0005737">
    <property type="term" value="C:cytoplasm"/>
    <property type="evidence" value="ECO:0007669"/>
    <property type="project" value="TreeGrafter"/>
</dbReference>
<dbReference type="Gene3D" id="3.20.20.60">
    <property type="entry name" value="Phosphoenolpyruvate-binding domains"/>
    <property type="match status" value="1"/>
</dbReference>
<name>A0A447TZE7_SALET</name>
<dbReference type="EMBL" id="LR134190">
    <property type="protein sequence ID" value="VEB56813.1"/>
    <property type="molecule type" value="Genomic_DNA"/>
</dbReference>
<dbReference type="InterPro" id="IPR005000">
    <property type="entry name" value="Aldolase/citrate-lyase_domain"/>
</dbReference>
<dbReference type="InterPro" id="IPR050251">
    <property type="entry name" value="HpcH-HpaI_aldolase"/>
</dbReference>